<dbReference type="OrthoDB" id="7021155at2"/>
<comment type="caution">
    <text evidence="6">The sequence shown here is derived from an EMBL/GenBank/DDBJ whole genome shotgun (WGS) entry which is preliminary data.</text>
</comment>
<evidence type="ECO:0000256" key="4">
    <source>
        <dbReference type="ARBA" id="ARBA00023014"/>
    </source>
</evidence>
<gene>
    <name evidence="6" type="ORF">CDQ84_18830</name>
</gene>
<dbReference type="GO" id="GO:0016491">
    <property type="term" value="F:oxidoreductase activity"/>
    <property type="evidence" value="ECO:0007669"/>
    <property type="project" value="InterPro"/>
</dbReference>
<accession>A0A2K2F6Y2</accession>
<evidence type="ECO:0000313" key="7">
    <source>
        <dbReference type="Proteomes" id="UP000236151"/>
    </source>
</evidence>
<evidence type="ECO:0000256" key="1">
    <source>
        <dbReference type="ARBA" id="ARBA00022691"/>
    </source>
</evidence>
<dbReference type="Pfam" id="PF04055">
    <property type="entry name" value="Radical_SAM"/>
    <property type="match status" value="1"/>
</dbReference>
<dbReference type="AlphaFoldDB" id="A0A2K2F6Y2"/>
<keyword evidence="1" id="KW-0949">S-adenosyl-L-methionine</keyword>
<protein>
    <recommendedName>
        <fullName evidence="5">Radical SAM core domain-containing protein</fullName>
    </recommendedName>
</protein>
<dbReference type="InterPro" id="IPR058240">
    <property type="entry name" value="rSAM_sf"/>
</dbReference>
<dbReference type="Gene3D" id="3.20.20.70">
    <property type="entry name" value="Aldolase class I"/>
    <property type="match status" value="1"/>
</dbReference>
<dbReference type="PROSITE" id="PS51918">
    <property type="entry name" value="RADICAL_SAM"/>
    <property type="match status" value="1"/>
</dbReference>
<name>A0A2K2F6Y2_9CLOT</name>
<feature type="domain" description="Radical SAM core" evidence="5">
    <location>
        <begin position="34"/>
        <end position="245"/>
    </location>
</feature>
<proteinExistence type="predicted"/>
<evidence type="ECO:0000313" key="6">
    <source>
        <dbReference type="EMBL" id="PNT94536.1"/>
    </source>
</evidence>
<dbReference type="CDD" id="cd01335">
    <property type="entry name" value="Radical_SAM"/>
    <property type="match status" value="1"/>
</dbReference>
<dbReference type="InterPro" id="IPR007197">
    <property type="entry name" value="rSAM"/>
</dbReference>
<evidence type="ECO:0000259" key="5">
    <source>
        <dbReference type="PROSITE" id="PS51918"/>
    </source>
</evidence>
<dbReference type="PANTHER" id="PTHR43273">
    <property type="entry name" value="ANAEROBIC SULFATASE-MATURATING ENZYME HOMOLOG ASLB-RELATED"/>
    <property type="match status" value="1"/>
</dbReference>
<dbReference type="SUPFAM" id="SSF102114">
    <property type="entry name" value="Radical SAM enzymes"/>
    <property type="match status" value="1"/>
</dbReference>
<dbReference type="GO" id="GO:0046872">
    <property type="term" value="F:metal ion binding"/>
    <property type="evidence" value="ECO:0007669"/>
    <property type="project" value="UniProtKB-KW"/>
</dbReference>
<keyword evidence="4" id="KW-0411">Iron-sulfur</keyword>
<keyword evidence="2" id="KW-0479">Metal-binding</keyword>
<dbReference type="GO" id="GO:0051536">
    <property type="term" value="F:iron-sulfur cluster binding"/>
    <property type="evidence" value="ECO:0007669"/>
    <property type="project" value="UniProtKB-KW"/>
</dbReference>
<dbReference type="InterPro" id="IPR023867">
    <property type="entry name" value="Sulphatase_maturase_rSAM"/>
</dbReference>
<evidence type="ECO:0000256" key="3">
    <source>
        <dbReference type="ARBA" id="ARBA00023004"/>
    </source>
</evidence>
<evidence type="ECO:0000256" key="2">
    <source>
        <dbReference type="ARBA" id="ARBA00022723"/>
    </source>
</evidence>
<dbReference type="RefSeq" id="WP_103083264.1">
    <property type="nucleotide sequence ID" value="NZ_CP021850.1"/>
</dbReference>
<dbReference type="InterPro" id="IPR013785">
    <property type="entry name" value="Aldolase_TIM"/>
</dbReference>
<keyword evidence="3" id="KW-0408">Iron</keyword>
<reference evidence="6 7" key="1">
    <citation type="submission" date="2017-06" db="EMBL/GenBank/DDBJ databases">
        <title>Investigating the central metabolism of Clostridium thermosuccinogenes.</title>
        <authorList>
            <person name="Koendjbiharie J.G."/>
            <person name="van Kranenburg R."/>
        </authorList>
    </citation>
    <scope>NUCLEOTIDE SEQUENCE [LARGE SCALE GENOMIC DNA]</scope>
    <source>
        <strain evidence="6 7">DSM 5806</strain>
    </source>
</reference>
<organism evidence="6 7">
    <name type="scientific">Clostridium thermosuccinogenes</name>
    <dbReference type="NCBI Taxonomy" id="84032"/>
    <lineage>
        <taxon>Bacteria</taxon>
        <taxon>Bacillati</taxon>
        <taxon>Bacillota</taxon>
        <taxon>Clostridia</taxon>
        <taxon>Eubacteriales</taxon>
        <taxon>Clostridiaceae</taxon>
        <taxon>Clostridium</taxon>
    </lineage>
</organism>
<dbReference type="KEGG" id="cthd:CDO33_01635"/>
<dbReference type="PANTHER" id="PTHR43273:SF2">
    <property type="entry name" value="RADICAL SAM CORE DOMAIN-CONTAINING PROTEIN"/>
    <property type="match status" value="1"/>
</dbReference>
<sequence length="370" mass="43109">MIYFEFYGMKCSFDPVTKRLITPIGNLFFKPSTRNYERRIYIIFSKKCNLKCTYCFQKNDVKNDCAFSESDIYNILKNEVDKFDEIVLFGGEPFISENINFIKKLLNELPKSNFIVFTNGNYDYNYNILLSQHSDQFNCVVFTIDGIEEIHNRKRINKQGNSFKNAIENLVNINKLGIHSSLQINVDKNNINNVDDFMDYLLNSNIIIDHIELNPVKYVNNALTQRELLTAYFSLKKKYKFLNISLNNRTINNLVYLLTGNDLFINRCGLNTSVVCDFSTKQIYACPQNESSIIGSITNDKLVYSHSKIFREISCIEYSNSNCKNCELNYLCSYGCPYEILNYDNCKEELLNNLNIILNNINDIIRLNIQ</sequence>
<dbReference type="Proteomes" id="UP000236151">
    <property type="component" value="Unassembled WGS sequence"/>
</dbReference>
<keyword evidence="7" id="KW-1185">Reference proteome</keyword>
<dbReference type="EMBL" id="NIOJ01000106">
    <property type="protein sequence ID" value="PNT94536.1"/>
    <property type="molecule type" value="Genomic_DNA"/>
</dbReference>
<dbReference type="SFLD" id="SFLDG01067">
    <property type="entry name" value="SPASM/twitch_domain_containing"/>
    <property type="match status" value="1"/>
</dbReference>
<dbReference type="SFLD" id="SFLDS00029">
    <property type="entry name" value="Radical_SAM"/>
    <property type="match status" value="1"/>
</dbReference>